<dbReference type="InterPro" id="IPR013785">
    <property type="entry name" value="Aldolase_TIM"/>
</dbReference>
<proteinExistence type="predicted"/>
<dbReference type="Gene3D" id="3.20.20.70">
    <property type="entry name" value="Aldolase class I"/>
    <property type="match status" value="1"/>
</dbReference>
<dbReference type="InterPro" id="IPR007197">
    <property type="entry name" value="rSAM"/>
</dbReference>
<evidence type="ECO:0000256" key="4">
    <source>
        <dbReference type="ARBA" id="ARBA00023014"/>
    </source>
</evidence>
<dbReference type="Pfam" id="PF04055">
    <property type="entry name" value="Radical_SAM"/>
    <property type="match status" value="1"/>
</dbReference>
<name>A0A1F2ULK6_9ACTN</name>
<dbReference type="SFLD" id="SFLDS00029">
    <property type="entry name" value="Radical_SAM"/>
    <property type="match status" value="1"/>
</dbReference>
<dbReference type="Proteomes" id="UP000178086">
    <property type="component" value="Unassembled WGS sequence"/>
</dbReference>
<dbReference type="InterPro" id="IPR058240">
    <property type="entry name" value="rSAM_sf"/>
</dbReference>
<dbReference type="PANTHER" id="PTHR43306:SF1">
    <property type="entry name" value="7,8-DIHYDRO-6-HYDROXYMETHYLPTERIN DIMETHYLTRANSFERASE"/>
    <property type="match status" value="1"/>
</dbReference>
<evidence type="ECO:0000256" key="1">
    <source>
        <dbReference type="ARBA" id="ARBA00022691"/>
    </source>
</evidence>
<dbReference type="AlphaFoldDB" id="A0A1F2ULK6"/>
<dbReference type="EMBL" id="MELI01000057">
    <property type="protein sequence ID" value="OFW33884.1"/>
    <property type="molecule type" value="Genomic_DNA"/>
</dbReference>
<accession>A0A1F2ULK6</accession>
<keyword evidence="3" id="KW-0408">Iron</keyword>
<evidence type="ECO:0000313" key="7">
    <source>
        <dbReference type="Proteomes" id="UP000178086"/>
    </source>
</evidence>
<comment type="caution">
    <text evidence="6">The sequence shown here is derived from an EMBL/GenBank/DDBJ whole genome shotgun (WGS) entry which is preliminary data.</text>
</comment>
<evidence type="ECO:0000259" key="5">
    <source>
        <dbReference type="PROSITE" id="PS51918"/>
    </source>
</evidence>
<evidence type="ECO:0000256" key="2">
    <source>
        <dbReference type="ARBA" id="ARBA00022723"/>
    </source>
</evidence>
<evidence type="ECO:0000256" key="3">
    <source>
        <dbReference type="ARBA" id="ARBA00023004"/>
    </source>
</evidence>
<dbReference type="SFLD" id="SFLDG01067">
    <property type="entry name" value="SPASM/twitch_domain_containing"/>
    <property type="match status" value="1"/>
</dbReference>
<dbReference type="PROSITE" id="PS51918">
    <property type="entry name" value="RADICAL_SAM"/>
    <property type="match status" value="1"/>
</dbReference>
<protein>
    <recommendedName>
        <fullName evidence="5">Radical SAM core domain-containing protein</fullName>
    </recommendedName>
</protein>
<keyword evidence="1" id="KW-0949">S-adenosyl-L-methionine</keyword>
<dbReference type="InterPro" id="IPR034474">
    <property type="entry name" value="Methyltransferase_Class_D"/>
</dbReference>
<dbReference type="SUPFAM" id="SSF102114">
    <property type="entry name" value="Radical SAM enzymes"/>
    <property type="match status" value="1"/>
</dbReference>
<dbReference type="GO" id="GO:0046872">
    <property type="term" value="F:metal ion binding"/>
    <property type="evidence" value="ECO:0007669"/>
    <property type="project" value="UniProtKB-KW"/>
</dbReference>
<sequence length="361" mass="40451">MIEILDRCDMNCPICLKNFDGGFEFSMKDFKRALGGVLKTERACQVVNFSGGEPTLHPLLKDFLRYASDNGVLQTTVSTNGLRLLAEPGLRRLFKETGAIAALQFDGFTRRAWEFMRGEPALLEKKLALIKLLEAEGVRYSLVATVAKGVNDGEIGKITDFFFRSRALTLMFQPLSFTGRASALDAEKLRLTIPDIVRETRKSSFIGKDDFNPLPCSHYSCFALAYYLAAEKGQYINLRDFLGREFYLDVITNKTLPGLDSSAYGAIKQRIYELWSAADSSSSDQAVLKRIKEILRAIERDGFSPERALNTGMGSMKAVFIHSFMDAHTMDFGRLVKCCNPYAQADGRLVPMCAQNVFRQK</sequence>
<dbReference type="CDD" id="cd01335">
    <property type="entry name" value="Radical_SAM"/>
    <property type="match status" value="1"/>
</dbReference>
<organism evidence="6 7">
    <name type="scientific">Candidatus Aquicultor primus</name>
    <dbReference type="NCBI Taxonomy" id="1797195"/>
    <lineage>
        <taxon>Bacteria</taxon>
        <taxon>Bacillati</taxon>
        <taxon>Actinomycetota</taxon>
        <taxon>Candidatus Aquicultoria</taxon>
        <taxon>Candidatus Aquicultorales</taxon>
        <taxon>Candidatus Aquicultoraceae</taxon>
        <taxon>Candidatus Aquicultor</taxon>
    </lineage>
</organism>
<gene>
    <name evidence="6" type="ORF">A2074_02790</name>
</gene>
<dbReference type="PANTHER" id="PTHR43306">
    <property type="entry name" value="7,8-DIHYDRO-6-HYDROXYMETHYLPTERIN DIMETHYLTRANSFERASE"/>
    <property type="match status" value="1"/>
</dbReference>
<keyword evidence="4" id="KW-0411">Iron-sulfur</keyword>
<evidence type="ECO:0000313" key="6">
    <source>
        <dbReference type="EMBL" id="OFW33884.1"/>
    </source>
</evidence>
<dbReference type="GO" id="GO:0003824">
    <property type="term" value="F:catalytic activity"/>
    <property type="evidence" value="ECO:0007669"/>
    <property type="project" value="InterPro"/>
</dbReference>
<feature type="domain" description="Radical SAM core" evidence="5">
    <location>
        <begin position="1"/>
        <end position="215"/>
    </location>
</feature>
<keyword evidence="2" id="KW-0479">Metal-binding</keyword>
<reference evidence="6 7" key="1">
    <citation type="journal article" date="2016" name="Nat. Commun.">
        <title>Thousands of microbial genomes shed light on interconnected biogeochemical processes in an aquifer system.</title>
        <authorList>
            <person name="Anantharaman K."/>
            <person name="Brown C.T."/>
            <person name="Hug L.A."/>
            <person name="Sharon I."/>
            <person name="Castelle C.J."/>
            <person name="Probst A.J."/>
            <person name="Thomas B.C."/>
            <person name="Singh A."/>
            <person name="Wilkins M.J."/>
            <person name="Karaoz U."/>
            <person name="Brodie E.L."/>
            <person name="Williams K.H."/>
            <person name="Hubbard S.S."/>
            <person name="Banfield J.F."/>
        </authorList>
    </citation>
    <scope>NUCLEOTIDE SEQUENCE [LARGE SCALE GENOMIC DNA]</scope>
</reference>
<dbReference type="GO" id="GO:0051536">
    <property type="term" value="F:iron-sulfur cluster binding"/>
    <property type="evidence" value="ECO:0007669"/>
    <property type="project" value="UniProtKB-KW"/>
</dbReference>